<dbReference type="SMART" id="SM01204">
    <property type="entry name" value="FIST_C"/>
    <property type="match status" value="1"/>
</dbReference>
<protein>
    <submittedName>
        <fullName evidence="2">FIST C-terminal domain-containing protein</fullName>
    </submittedName>
</protein>
<keyword evidence="3" id="KW-1185">Reference proteome</keyword>
<evidence type="ECO:0000313" key="2">
    <source>
        <dbReference type="EMBL" id="MFJ5444769.1"/>
    </source>
</evidence>
<dbReference type="PANTHER" id="PTHR14939:SF5">
    <property type="entry name" value="F-BOX ONLY PROTEIN 22"/>
    <property type="match status" value="1"/>
</dbReference>
<dbReference type="Pfam" id="PF08495">
    <property type="entry name" value="FIST"/>
    <property type="match status" value="1"/>
</dbReference>
<feature type="domain" description="FIST C-domain" evidence="1">
    <location>
        <begin position="203"/>
        <end position="346"/>
    </location>
</feature>
<accession>A0ABW8GHI1</accession>
<dbReference type="PANTHER" id="PTHR14939">
    <property type="entry name" value="F-BOX ONLY PROTEIN 22"/>
    <property type="match status" value="1"/>
</dbReference>
<dbReference type="Pfam" id="PF10442">
    <property type="entry name" value="FIST_C"/>
    <property type="match status" value="1"/>
</dbReference>
<name>A0ABW8GHI1_9PROT</name>
<comment type="caution">
    <text evidence="2">The sequence shown here is derived from an EMBL/GenBank/DDBJ whole genome shotgun (WGS) entry which is preliminary data.</text>
</comment>
<evidence type="ECO:0000313" key="3">
    <source>
        <dbReference type="Proteomes" id="UP001617669"/>
    </source>
</evidence>
<sequence>MKVGTGLAQGRHPTAELATQAVKQALDQAGLEIANSVLLFLSEDFAPAPQSALRAAAVAASTTQVSGCSAPGILTQDDWVLDGSAAAALVLGDGAAIVPAKELDHRQLLTLAAPNAFNSTWLAAPGQRFGGVAGDATGLGAFSVWESGKGVLSTHCDLRLDGVTGAVAVAHALQPIGAPQRIERVDQHDLLVVSGLSVLQQSAWASLVNALDHAGIAHDAGIPFHRVMLMLAESETALARDEYQVVAIIGADAHAQTVTLAHEVTPGSWFAWAILDREAAQQRLAETIVSVGGNLHDKPAFGLMFSCLARGPHFYDGVDDDIALLKRYYPGMPLIGFYGNGEIAPTPGGNALWQHSVVLGLFTAEN</sequence>
<organism evidence="2 3">
    <name type="scientific">Methylobacillus methanolivorans</name>
    <dbReference type="NCBI Taxonomy" id="1848927"/>
    <lineage>
        <taxon>Bacteria</taxon>
        <taxon>Pseudomonadati</taxon>
        <taxon>Pseudomonadota</taxon>
        <taxon>Betaproteobacteria</taxon>
        <taxon>Nitrosomonadales</taxon>
        <taxon>Methylophilaceae</taxon>
        <taxon>Methylobacillus</taxon>
    </lineage>
</organism>
<reference evidence="2 3" key="1">
    <citation type="submission" date="2024-11" db="EMBL/GenBank/DDBJ databases">
        <authorList>
            <person name="Kaparullina E.N."/>
            <person name="Delegan Y.A."/>
            <person name="Doronina N.V."/>
        </authorList>
    </citation>
    <scope>NUCLEOTIDE SEQUENCE [LARGE SCALE GENOMIC DNA]</scope>
    <source>
        <strain evidence="2 3">7sh_L</strain>
    </source>
</reference>
<evidence type="ECO:0000259" key="1">
    <source>
        <dbReference type="SMART" id="SM01204"/>
    </source>
</evidence>
<gene>
    <name evidence="2" type="ORF">ACIKP9_00855</name>
</gene>
<dbReference type="Proteomes" id="UP001617669">
    <property type="component" value="Unassembled WGS sequence"/>
</dbReference>
<dbReference type="InterPro" id="IPR013702">
    <property type="entry name" value="FIST_domain_N"/>
</dbReference>
<proteinExistence type="predicted"/>
<dbReference type="RefSeq" id="WP_400878044.1">
    <property type="nucleotide sequence ID" value="NZ_JBIWXY010000001.1"/>
</dbReference>
<dbReference type="InterPro" id="IPR019494">
    <property type="entry name" value="FIST_C"/>
</dbReference>
<dbReference type="EMBL" id="JBIWXY010000001">
    <property type="protein sequence ID" value="MFJ5444769.1"/>
    <property type="molecule type" value="Genomic_DNA"/>
</dbReference>